<dbReference type="InterPro" id="IPR058923">
    <property type="entry name" value="RCC1-like_dom"/>
</dbReference>
<dbReference type="InterPro" id="IPR011009">
    <property type="entry name" value="Kinase-like_dom_sf"/>
</dbReference>
<evidence type="ECO:0000256" key="15">
    <source>
        <dbReference type="PROSITE-ProRule" id="PRU00235"/>
    </source>
</evidence>
<accession>A0A1J1ITX5</accession>
<dbReference type="InterPro" id="IPR051997">
    <property type="entry name" value="STK_NEK"/>
</dbReference>
<proteinExistence type="inferred from homology"/>
<dbReference type="FunFam" id="3.30.200.20:FF:000097">
    <property type="entry name" value="Probable serine/threonine-protein kinase nek1"/>
    <property type="match status" value="1"/>
</dbReference>
<dbReference type="PANTHER" id="PTHR44535">
    <property type="entry name" value="PROTEIN CBG16200"/>
    <property type="match status" value="1"/>
</dbReference>
<feature type="repeat" description="RCC1" evidence="15">
    <location>
        <begin position="524"/>
        <end position="576"/>
    </location>
</feature>
<dbReference type="Gene3D" id="3.30.200.20">
    <property type="entry name" value="Phosphorylase Kinase, domain 1"/>
    <property type="match status" value="1"/>
</dbReference>
<keyword evidence="12" id="KW-0418">Kinase</keyword>
<keyword evidence="5" id="KW-0963">Cytoplasm</keyword>
<dbReference type="GO" id="GO:0046872">
    <property type="term" value="F:metal ion binding"/>
    <property type="evidence" value="ECO:0007669"/>
    <property type="project" value="UniProtKB-KW"/>
</dbReference>
<dbReference type="PANTHER" id="PTHR44535:SF5">
    <property type="entry name" value="PROTEIN KINASE DOMAIN-CONTAINING PROTEIN"/>
    <property type="match status" value="1"/>
</dbReference>
<dbReference type="STRING" id="568069.A0A1J1ITX5"/>
<gene>
    <name evidence="19" type="primary">putative Serine</name>
    <name evidence="19" type="synonym">threonine-protein kinase Nek8</name>
    <name evidence="19" type="ORF">CLUMA_CG015272</name>
</gene>
<feature type="repeat" description="RCC1" evidence="15">
    <location>
        <begin position="472"/>
        <end position="523"/>
    </location>
</feature>
<dbReference type="OrthoDB" id="248923at2759"/>
<evidence type="ECO:0000256" key="5">
    <source>
        <dbReference type="ARBA" id="ARBA00022490"/>
    </source>
</evidence>
<evidence type="ECO:0000256" key="4">
    <source>
        <dbReference type="ARBA" id="ARBA00012513"/>
    </source>
</evidence>
<dbReference type="Pfam" id="PF00069">
    <property type="entry name" value="Pkinase"/>
    <property type="match status" value="1"/>
</dbReference>
<reference evidence="19 20" key="1">
    <citation type="submission" date="2015-04" db="EMBL/GenBank/DDBJ databases">
        <authorList>
            <person name="Syromyatnikov M.Y."/>
            <person name="Popov V.N."/>
        </authorList>
    </citation>
    <scope>NUCLEOTIDE SEQUENCE [LARGE SCALE GENOMIC DNA]</scope>
</reference>
<dbReference type="Gene3D" id="1.10.510.10">
    <property type="entry name" value="Transferase(Phosphotransferase) domain 1"/>
    <property type="match status" value="1"/>
</dbReference>
<dbReference type="PROSITE" id="PS00107">
    <property type="entry name" value="PROTEIN_KINASE_ATP"/>
    <property type="match status" value="1"/>
</dbReference>
<dbReference type="InterPro" id="IPR009091">
    <property type="entry name" value="RCC1/BLIP-II"/>
</dbReference>
<keyword evidence="6" id="KW-0723">Serine/threonine-protein kinase</keyword>
<comment type="subcellular location">
    <subcellularLocation>
        <location evidence="2">Cytoplasm</location>
    </subcellularLocation>
</comment>
<feature type="repeat" description="RCC1" evidence="15">
    <location>
        <begin position="419"/>
        <end position="471"/>
    </location>
</feature>
<dbReference type="PROSITE" id="PS00108">
    <property type="entry name" value="PROTEIN_KINASE_ST"/>
    <property type="match status" value="1"/>
</dbReference>
<dbReference type="InterPro" id="IPR008271">
    <property type="entry name" value="Ser/Thr_kinase_AS"/>
</dbReference>
<dbReference type="SUPFAM" id="SSF50985">
    <property type="entry name" value="RCC1/BLIP-II"/>
    <property type="match status" value="1"/>
</dbReference>
<protein>
    <recommendedName>
        <fullName evidence="4">non-specific serine/threonine protein kinase</fullName>
        <ecNumber evidence="4">2.7.11.1</ecNumber>
    </recommendedName>
</protein>
<evidence type="ECO:0000256" key="8">
    <source>
        <dbReference type="ARBA" id="ARBA00022679"/>
    </source>
</evidence>
<evidence type="ECO:0000256" key="14">
    <source>
        <dbReference type="ARBA" id="ARBA00022842"/>
    </source>
</evidence>
<name>A0A1J1ITX5_9DIPT</name>
<evidence type="ECO:0000256" key="11">
    <source>
        <dbReference type="ARBA" id="ARBA00022741"/>
    </source>
</evidence>
<dbReference type="CDD" id="cd08215">
    <property type="entry name" value="STKc_Nek"/>
    <property type="match status" value="1"/>
</dbReference>
<feature type="repeat" description="RCC1" evidence="15">
    <location>
        <begin position="629"/>
        <end position="681"/>
    </location>
</feature>
<keyword evidence="9" id="KW-0479">Metal-binding</keyword>
<comment type="similarity">
    <text evidence="3">Belongs to the protein kinase superfamily. NEK Ser/Thr protein kinase family. NIMA subfamily.</text>
</comment>
<keyword evidence="10" id="KW-0677">Repeat</keyword>
<dbReference type="Proteomes" id="UP000183832">
    <property type="component" value="Unassembled WGS sequence"/>
</dbReference>
<comment type="cofactor">
    <cofactor evidence="1">
        <name>Mg(2+)</name>
        <dbReference type="ChEBI" id="CHEBI:18420"/>
    </cofactor>
</comment>
<evidence type="ECO:0000313" key="19">
    <source>
        <dbReference type="EMBL" id="CRL01977.1"/>
    </source>
</evidence>
<sequence length="782" mass="87693">MSRETLITKKPFSLSDESSSTSQSSNLSTLSRFKDYLETHSSLNSRKSRKISDIELDLVSVELPEYERSFKYIKTVGRGSFGVACLYKRINDGILVVLKQINLMDLTGGERELAMNEVDVFSKLHHPNIISYYGSFIRGEILFIEMEYADEGNLAQVINETTEFLPERYILNVFEQTVSAITYMHNENILHRDLKTANVFLKRGIVKIGDFGISKIMNTKVHAQTILGTPYYFSPEMCEGKEYDEKSDVWALGCVLGEMCCKQKTFSASNLSELVKKIMNAQYLPLPEGYSKDLKYLLKILLQINPQDRPTSSDVLKFYIPLVYQNLGKLEGYSYPANDEELENTLKSMQIFGPTSSCEYLETSTATMKDLILSERSVLYQMKSFGNNFSLDPIQLPSTCKIRQVSSSGSHFIVVTEEGSVYCWGDNTKGQLGQNIETSWKHFATKIDSLNRYKIVESCAGEGFSIFISNYGVVLSCGDNSRGCLGNKNYGSYMVPKAIEKFYDIMITQISSDTSHVLALDENEILFSWGHNDFGALGQGKLNSSSIPLKVNLSSNVKEIKKIFCGPDCSLILLHDGTVYACGRNNCNRFGFGRNTEKIDSFKKISCLKKKVVDLSVSQNNSAFVIAGGYVLTMGDNKEGQLGLGHTKDISKEPSFVKNVADKFIQKVKLGSTYTIAFTDCNVILAWGTRYGIPEFHFNEIPPTPQTPSAFSQIGNNTAAFTNFLTSVYKSETFLEPTEILGLYSSSDLQEKGYYLKLIDMFPLQHSVLVWVDTTVPLKMSD</sequence>
<dbReference type="GO" id="GO:0005524">
    <property type="term" value="F:ATP binding"/>
    <property type="evidence" value="ECO:0007669"/>
    <property type="project" value="UniProtKB-UniRule"/>
</dbReference>
<dbReference type="InterPro" id="IPR017441">
    <property type="entry name" value="Protein_kinase_ATP_BS"/>
</dbReference>
<dbReference type="EMBL" id="CVRI01000057">
    <property type="protein sequence ID" value="CRL01977.1"/>
    <property type="molecule type" value="Genomic_DNA"/>
</dbReference>
<dbReference type="InterPro" id="IPR000719">
    <property type="entry name" value="Prot_kinase_dom"/>
</dbReference>
<evidence type="ECO:0000259" key="18">
    <source>
        <dbReference type="PROSITE" id="PS50011"/>
    </source>
</evidence>
<evidence type="ECO:0000256" key="3">
    <source>
        <dbReference type="ARBA" id="ARBA00010886"/>
    </source>
</evidence>
<keyword evidence="20" id="KW-1185">Reference proteome</keyword>
<organism evidence="19 20">
    <name type="scientific">Clunio marinus</name>
    <dbReference type="NCBI Taxonomy" id="568069"/>
    <lineage>
        <taxon>Eukaryota</taxon>
        <taxon>Metazoa</taxon>
        <taxon>Ecdysozoa</taxon>
        <taxon>Arthropoda</taxon>
        <taxon>Hexapoda</taxon>
        <taxon>Insecta</taxon>
        <taxon>Pterygota</taxon>
        <taxon>Neoptera</taxon>
        <taxon>Endopterygota</taxon>
        <taxon>Diptera</taxon>
        <taxon>Nematocera</taxon>
        <taxon>Chironomoidea</taxon>
        <taxon>Chironomidae</taxon>
        <taxon>Clunio</taxon>
    </lineage>
</organism>
<dbReference type="SUPFAM" id="SSF56112">
    <property type="entry name" value="Protein kinase-like (PK-like)"/>
    <property type="match status" value="1"/>
</dbReference>
<evidence type="ECO:0000256" key="2">
    <source>
        <dbReference type="ARBA" id="ARBA00004496"/>
    </source>
</evidence>
<dbReference type="PRINTS" id="PR00633">
    <property type="entry name" value="RCCNDNSATION"/>
</dbReference>
<evidence type="ECO:0000256" key="12">
    <source>
        <dbReference type="ARBA" id="ARBA00022777"/>
    </source>
</evidence>
<dbReference type="AlphaFoldDB" id="A0A1J1ITX5"/>
<dbReference type="PROSITE" id="PS50011">
    <property type="entry name" value="PROTEIN_KINASE_DOM"/>
    <property type="match status" value="1"/>
</dbReference>
<feature type="binding site" evidence="16">
    <location>
        <position position="99"/>
    </location>
    <ligand>
        <name>ATP</name>
        <dbReference type="ChEBI" id="CHEBI:30616"/>
    </ligand>
</feature>
<keyword evidence="8" id="KW-0808">Transferase</keyword>
<keyword evidence="11 16" id="KW-0547">Nucleotide-binding</keyword>
<dbReference type="InterPro" id="IPR000408">
    <property type="entry name" value="Reg_chr_condens"/>
</dbReference>
<evidence type="ECO:0000256" key="6">
    <source>
        <dbReference type="ARBA" id="ARBA00022527"/>
    </source>
</evidence>
<feature type="region of interest" description="Disordered" evidence="17">
    <location>
        <begin position="1"/>
        <end position="27"/>
    </location>
</feature>
<evidence type="ECO:0000256" key="13">
    <source>
        <dbReference type="ARBA" id="ARBA00022840"/>
    </source>
</evidence>
<dbReference type="SMART" id="SM00220">
    <property type="entry name" value="S_TKc"/>
    <property type="match status" value="1"/>
</dbReference>
<dbReference type="GO" id="GO:0005737">
    <property type="term" value="C:cytoplasm"/>
    <property type="evidence" value="ECO:0007669"/>
    <property type="project" value="UniProtKB-SubCell"/>
</dbReference>
<evidence type="ECO:0000256" key="10">
    <source>
        <dbReference type="ARBA" id="ARBA00022737"/>
    </source>
</evidence>
<dbReference type="Pfam" id="PF25390">
    <property type="entry name" value="WD40_RLD"/>
    <property type="match status" value="1"/>
</dbReference>
<keyword evidence="14" id="KW-0460">Magnesium</keyword>
<evidence type="ECO:0000256" key="9">
    <source>
        <dbReference type="ARBA" id="ARBA00022723"/>
    </source>
</evidence>
<dbReference type="PROSITE" id="PS50012">
    <property type="entry name" value="RCC1_3"/>
    <property type="match status" value="4"/>
</dbReference>
<evidence type="ECO:0000256" key="7">
    <source>
        <dbReference type="ARBA" id="ARBA00022553"/>
    </source>
</evidence>
<keyword evidence="13 16" id="KW-0067">ATP-binding</keyword>
<feature type="domain" description="Protein kinase" evidence="18">
    <location>
        <begin position="70"/>
        <end position="323"/>
    </location>
</feature>
<dbReference type="Gene3D" id="2.130.10.30">
    <property type="entry name" value="Regulator of chromosome condensation 1/beta-lactamase-inhibitor protein II"/>
    <property type="match status" value="1"/>
</dbReference>
<keyword evidence="7" id="KW-0597">Phosphoprotein</keyword>
<evidence type="ECO:0000256" key="1">
    <source>
        <dbReference type="ARBA" id="ARBA00001946"/>
    </source>
</evidence>
<evidence type="ECO:0000313" key="20">
    <source>
        <dbReference type="Proteomes" id="UP000183832"/>
    </source>
</evidence>
<feature type="compositionally biased region" description="Low complexity" evidence="17">
    <location>
        <begin position="13"/>
        <end position="27"/>
    </location>
</feature>
<evidence type="ECO:0000256" key="17">
    <source>
        <dbReference type="SAM" id="MobiDB-lite"/>
    </source>
</evidence>
<evidence type="ECO:0000256" key="16">
    <source>
        <dbReference type="PROSITE-ProRule" id="PRU10141"/>
    </source>
</evidence>
<dbReference type="EC" id="2.7.11.1" evidence="4"/>
<dbReference type="GO" id="GO:0004674">
    <property type="term" value="F:protein serine/threonine kinase activity"/>
    <property type="evidence" value="ECO:0007669"/>
    <property type="project" value="UniProtKB-KW"/>
</dbReference>